<evidence type="ECO:0000256" key="8">
    <source>
        <dbReference type="SAM" id="Coils"/>
    </source>
</evidence>
<dbReference type="GeneID" id="34526290"/>
<keyword evidence="4 7" id="KW-0804">Transcription</keyword>
<dbReference type="RefSeq" id="XP_022464836.1">
    <property type="nucleotide sequence ID" value="XM_022608328.1"/>
</dbReference>
<dbReference type="Proteomes" id="UP000006310">
    <property type="component" value="Chromosome 5"/>
</dbReference>
<proteinExistence type="inferred from homology"/>
<dbReference type="PANTHER" id="PTHR14898">
    <property type="entry name" value="ENHANCER OF POLYCOMB"/>
    <property type="match status" value="1"/>
</dbReference>
<dbReference type="GO" id="GO:0000786">
    <property type="term" value="C:nucleosome"/>
    <property type="evidence" value="ECO:0007669"/>
    <property type="project" value="EnsemblFungi"/>
</dbReference>
<feature type="compositionally biased region" description="Polar residues" evidence="9">
    <location>
        <begin position="779"/>
        <end position="800"/>
    </location>
</feature>
<sequence>MPTPKGSAGLGENGVVNGSTSVNTRSRHRKISVKQRLRIYKPADLKHLDQEELKQREVVDVIETGVEKSEEKEVHLHRILTAASNHVITADKKQQKNYIPTPSASAKWSEFHKFYQGKFVEPTTYIKFSATVEDCVGARYNIDENDKTYLDTVVNADGEVKLTEDEFELLCTAFENAIHERQPFLSMDPSSILTFEEIRPTLNKINVDDSGLRTALAEEVGFEKGQRFVTQFDPANTDEIKPLLDLIETHGAQIYEYWKGRKIEANGGEIFPQLKFERPGEKEEVDPYVCFRRREVRHPRKTRRLDVVNSQKLRLLHRELRRAKELALLVAKRENDQMKLLQTETKILEDRCRIKKLKRSLNISGDDDDLVNHKRKRAALVTLEKLRQMEEEEEAKRAAAAAAAAAAMSDSTATAASLKRVGKNKITKKQLEQLTKSGEKLTKQQIQQLRAQAGSPPVKVKAQLQPSPQPSITSHVYVKLPSSKVPDVILEDVDNLLSNKEKNARKFVQEKMEKRRLEDGHLFFNLTDNPFNPVFDISLPQNMSTAEAPFSSIASSKFEIDRSYYVNHLEDYLKGTTDDISVFNQNGEKVNSSHNKLKKVELYDPFQARNEIHSREYPVKFRRRIGRSKLQYIDRKPNVSTINDTDSALNEFVNFDAIEEESNMSANDIIDVYDSKTDELTRLYDQWKYDSPKNEYGIKFSNEPARLNQISNETQVIRFGTMLGTKSYEQLRKATMKYRREYINKLKQQKITAQKLQQQQQQQQRQQQQQQQQQQQSQPGANDTNGQINRNSTPRQSSKSPKVKDTAVKNESTPSKQTNHITQKNTS</sequence>
<accession>J7R6W0</accession>
<evidence type="ECO:0000259" key="10">
    <source>
        <dbReference type="Pfam" id="PF10513"/>
    </source>
</evidence>
<dbReference type="AlphaFoldDB" id="J7R6W0"/>
<evidence type="ECO:0000256" key="1">
    <source>
        <dbReference type="ARBA" id="ARBA00004123"/>
    </source>
</evidence>
<gene>
    <name evidence="11" type="primary">KNAG0E03310</name>
    <name evidence="11" type="ordered locus">KNAG_0E03310</name>
</gene>
<feature type="domain" description="Enhancer of polycomb-like N-terminal" evidence="10">
    <location>
        <begin position="27"/>
        <end position="176"/>
    </location>
</feature>
<comment type="subcellular location">
    <subcellularLocation>
        <location evidence="1 7">Nucleus</location>
    </subcellularLocation>
</comment>
<keyword evidence="5 7" id="KW-0539">Nucleus</keyword>
<dbReference type="eggNOG" id="KOG2261">
    <property type="taxonomic scope" value="Eukaryota"/>
</dbReference>
<dbReference type="GO" id="GO:0006281">
    <property type="term" value="P:DNA repair"/>
    <property type="evidence" value="ECO:0007669"/>
    <property type="project" value="EnsemblFungi"/>
</dbReference>
<evidence type="ECO:0000256" key="4">
    <source>
        <dbReference type="ARBA" id="ARBA00023163"/>
    </source>
</evidence>
<reference evidence="12" key="2">
    <citation type="submission" date="2012-08" db="EMBL/GenBank/DDBJ databases">
        <title>Genome sequence of Kazachstania naganishii.</title>
        <authorList>
            <person name="Gordon J.L."/>
            <person name="Armisen D."/>
            <person name="Proux-Wera E."/>
            <person name="OhEigeartaigh S.S."/>
            <person name="Byrne K.P."/>
            <person name="Wolfe K.H."/>
        </authorList>
    </citation>
    <scope>NUCLEOTIDE SEQUENCE [LARGE SCALE GENOMIC DNA]</scope>
    <source>
        <strain evidence="12">ATCC MYA-139 / BCRC 22969 / CBS 8797 / CCRC 22969 / KCTC 17520 / NBRC 10181 / NCYC 3082</strain>
    </source>
</reference>
<evidence type="ECO:0000256" key="7">
    <source>
        <dbReference type="RuleBase" id="RU361124"/>
    </source>
</evidence>
<evidence type="ECO:0000256" key="9">
    <source>
        <dbReference type="SAM" id="MobiDB-lite"/>
    </source>
</evidence>
<dbReference type="GO" id="GO:0004402">
    <property type="term" value="F:histone acetyltransferase activity"/>
    <property type="evidence" value="ECO:0007669"/>
    <property type="project" value="EnsemblFungi"/>
</dbReference>
<feature type="compositionally biased region" description="Polar residues" evidence="9">
    <location>
        <begin position="809"/>
        <end position="827"/>
    </location>
</feature>
<dbReference type="STRING" id="1071383.J7R6W0"/>
<keyword evidence="8" id="KW-0175">Coiled coil</keyword>
<evidence type="ECO:0000313" key="11">
    <source>
        <dbReference type="EMBL" id="CCK70590.1"/>
    </source>
</evidence>
<dbReference type="InterPro" id="IPR019542">
    <property type="entry name" value="Enhancer_polycomb-like_N"/>
</dbReference>
<keyword evidence="3 7" id="KW-0805">Transcription regulation</keyword>
<dbReference type="HOGENOM" id="CLU_010580_0_0_1"/>
<keyword evidence="12" id="KW-1185">Reference proteome</keyword>
<dbReference type="OrthoDB" id="435275at2759"/>
<evidence type="ECO:0000256" key="3">
    <source>
        <dbReference type="ARBA" id="ARBA00023015"/>
    </source>
</evidence>
<dbReference type="GO" id="GO:0035267">
    <property type="term" value="C:NuA4 histone acetyltransferase complex"/>
    <property type="evidence" value="ECO:0007669"/>
    <property type="project" value="EnsemblFungi"/>
</dbReference>
<dbReference type="GO" id="GO:0005634">
    <property type="term" value="C:nucleus"/>
    <property type="evidence" value="ECO:0007669"/>
    <property type="project" value="UniProtKB-SubCell"/>
</dbReference>
<dbReference type="GO" id="GO:0006357">
    <property type="term" value="P:regulation of transcription by RNA polymerase II"/>
    <property type="evidence" value="ECO:0007669"/>
    <property type="project" value="EnsemblFungi"/>
</dbReference>
<evidence type="ECO:0000256" key="6">
    <source>
        <dbReference type="ARBA" id="ARBA00025513"/>
    </source>
</evidence>
<protein>
    <recommendedName>
        <fullName evidence="7">Enhancer of polycomb-like protein</fullName>
    </recommendedName>
</protein>
<feature type="compositionally biased region" description="Low complexity" evidence="9">
    <location>
        <begin position="763"/>
        <end position="778"/>
    </location>
</feature>
<feature type="region of interest" description="Disordered" evidence="9">
    <location>
        <begin position="1"/>
        <end position="29"/>
    </location>
</feature>
<dbReference type="InterPro" id="IPR024943">
    <property type="entry name" value="Enhancer_polycomb"/>
</dbReference>
<dbReference type="EMBL" id="HE978318">
    <property type="protein sequence ID" value="CCK70590.1"/>
    <property type="molecule type" value="Genomic_DNA"/>
</dbReference>
<evidence type="ECO:0000313" key="12">
    <source>
        <dbReference type="Proteomes" id="UP000006310"/>
    </source>
</evidence>
<evidence type="ECO:0000256" key="2">
    <source>
        <dbReference type="ARBA" id="ARBA00008035"/>
    </source>
</evidence>
<dbReference type="Pfam" id="PF10513">
    <property type="entry name" value="EPL1"/>
    <property type="match status" value="1"/>
</dbReference>
<comment type="function">
    <text evidence="6">Component of the NuA4 histone acetyltransferase complex which is involved in transcriptional activation of selected genes principally by acetylation of nucleosomal histone H4 and H2A. The NuA4 complex is also involved in DNA repair. Involved in gene silencing by neighboring heterochromatin, blockage of the silencing spreading along the chromosome, and required for cell cycle progression through G2/M.</text>
</comment>
<organism evidence="11 12">
    <name type="scientific">Huiozyma naganishii (strain ATCC MYA-139 / BCRC 22969 / CBS 8797 / KCTC 17520 / NBRC 10181 / NCYC 3082 / Yp74L-3)</name>
    <name type="common">Yeast</name>
    <name type="synonym">Kazachstania naganishii</name>
    <dbReference type="NCBI Taxonomy" id="1071383"/>
    <lineage>
        <taxon>Eukaryota</taxon>
        <taxon>Fungi</taxon>
        <taxon>Dikarya</taxon>
        <taxon>Ascomycota</taxon>
        <taxon>Saccharomycotina</taxon>
        <taxon>Saccharomycetes</taxon>
        <taxon>Saccharomycetales</taxon>
        <taxon>Saccharomycetaceae</taxon>
        <taxon>Huiozyma</taxon>
    </lineage>
</organism>
<dbReference type="OMA" id="MLGTKSY"/>
<dbReference type="GO" id="GO:0032777">
    <property type="term" value="C:piccolo histone acetyltransferase complex"/>
    <property type="evidence" value="ECO:0007669"/>
    <property type="project" value="EnsemblFungi"/>
</dbReference>
<comment type="similarity">
    <text evidence="2 7">Belongs to the enhancer of polycomb family.</text>
</comment>
<reference evidence="11 12" key="1">
    <citation type="journal article" date="2011" name="Proc. Natl. Acad. Sci. U.S.A.">
        <title>Evolutionary erosion of yeast sex chromosomes by mating-type switching accidents.</title>
        <authorList>
            <person name="Gordon J.L."/>
            <person name="Armisen D."/>
            <person name="Proux-Wera E."/>
            <person name="Oheigeartaigh S.S."/>
            <person name="Byrne K.P."/>
            <person name="Wolfe K.H."/>
        </authorList>
    </citation>
    <scope>NUCLEOTIDE SEQUENCE [LARGE SCALE GENOMIC DNA]</scope>
    <source>
        <strain evidence="12">ATCC MYA-139 / BCRC 22969 / CBS 8797 / CCRC 22969 / KCTC 17520 / NBRC 10181 / NCYC 3082</strain>
    </source>
</reference>
<name>J7R6W0_HUIN7</name>
<dbReference type="KEGG" id="kng:KNAG_0E03310"/>
<dbReference type="GO" id="GO:0016239">
    <property type="term" value="P:positive regulation of macroautophagy"/>
    <property type="evidence" value="ECO:0007669"/>
    <property type="project" value="EnsemblFungi"/>
</dbReference>
<feature type="region of interest" description="Disordered" evidence="9">
    <location>
        <begin position="763"/>
        <end position="827"/>
    </location>
</feature>
<feature type="coiled-coil region" evidence="8">
    <location>
        <begin position="383"/>
        <end position="444"/>
    </location>
</feature>
<evidence type="ECO:0000256" key="5">
    <source>
        <dbReference type="ARBA" id="ARBA00023242"/>
    </source>
</evidence>